<dbReference type="AlphaFoldDB" id="A0AAV7QFV4"/>
<name>A0AAV7QFV4_PLEWA</name>
<keyword evidence="3" id="KW-1185">Reference proteome</keyword>
<proteinExistence type="predicted"/>
<dbReference type="Proteomes" id="UP001066276">
    <property type="component" value="Chromosome 6"/>
</dbReference>
<dbReference type="EMBL" id="JANPWB010000010">
    <property type="protein sequence ID" value="KAJ1139351.1"/>
    <property type="molecule type" value="Genomic_DNA"/>
</dbReference>
<comment type="caution">
    <text evidence="2">The sequence shown here is derived from an EMBL/GenBank/DDBJ whole genome shotgun (WGS) entry which is preliminary data.</text>
</comment>
<evidence type="ECO:0000313" key="3">
    <source>
        <dbReference type="Proteomes" id="UP001066276"/>
    </source>
</evidence>
<organism evidence="2 3">
    <name type="scientific">Pleurodeles waltl</name>
    <name type="common">Iberian ribbed newt</name>
    <dbReference type="NCBI Taxonomy" id="8319"/>
    <lineage>
        <taxon>Eukaryota</taxon>
        <taxon>Metazoa</taxon>
        <taxon>Chordata</taxon>
        <taxon>Craniata</taxon>
        <taxon>Vertebrata</taxon>
        <taxon>Euteleostomi</taxon>
        <taxon>Amphibia</taxon>
        <taxon>Batrachia</taxon>
        <taxon>Caudata</taxon>
        <taxon>Salamandroidea</taxon>
        <taxon>Salamandridae</taxon>
        <taxon>Pleurodelinae</taxon>
        <taxon>Pleurodeles</taxon>
    </lineage>
</organism>
<evidence type="ECO:0000256" key="1">
    <source>
        <dbReference type="SAM" id="MobiDB-lite"/>
    </source>
</evidence>
<reference evidence="2" key="1">
    <citation type="journal article" date="2022" name="bioRxiv">
        <title>Sequencing and chromosome-scale assembly of the giantPleurodeles waltlgenome.</title>
        <authorList>
            <person name="Brown T."/>
            <person name="Elewa A."/>
            <person name="Iarovenko S."/>
            <person name="Subramanian E."/>
            <person name="Araus A.J."/>
            <person name="Petzold A."/>
            <person name="Susuki M."/>
            <person name="Suzuki K.-i.T."/>
            <person name="Hayashi T."/>
            <person name="Toyoda A."/>
            <person name="Oliveira C."/>
            <person name="Osipova E."/>
            <person name="Leigh N.D."/>
            <person name="Simon A."/>
            <person name="Yun M.H."/>
        </authorList>
    </citation>
    <scope>NUCLEOTIDE SEQUENCE</scope>
    <source>
        <strain evidence="2">20211129_DDA</strain>
        <tissue evidence="2">Liver</tissue>
    </source>
</reference>
<protein>
    <submittedName>
        <fullName evidence="2">Uncharacterized protein</fullName>
    </submittedName>
</protein>
<evidence type="ECO:0000313" key="2">
    <source>
        <dbReference type="EMBL" id="KAJ1139351.1"/>
    </source>
</evidence>
<accession>A0AAV7QFV4</accession>
<feature type="region of interest" description="Disordered" evidence="1">
    <location>
        <begin position="72"/>
        <end position="96"/>
    </location>
</feature>
<feature type="region of interest" description="Disordered" evidence="1">
    <location>
        <begin position="166"/>
        <end position="203"/>
    </location>
</feature>
<gene>
    <name evidence="2" type="ORF">NDU88_005726</name>
</gene>
<feature type="compositionally biased region" description="Basic and acidic residues" evidence="1">
    <location>
        <begin position="178"/>
        <end position="189"/>
    </location>
</feature>
<sequence length="203" mass="23279">MRCKTRWREVKRRVNDTCRVSAHSIHVLQNALKEYSTARGRRSRLTLFVSFRSLQQCVHSSLNRFPAEAKIDRTGEKERRTREERPRGNKESAWRRRGELMERGGVGEVGSLMTRNDRAWAGHTVNQNQRGGWGEEAASVEFRILVISEQGVIFLALLFFTEGKWPEEKKPLKPGSKLCRDADLGETKQHPKGPKLSSGSQNH</sequence>